<name>A0A9D9I080_9FIRM</name>
<dbReference type="InterPro" id="IPR041796">
    <property type="entry name" value="Mre11_N"/>
</dbReference>
<dbReference type="EMBL" id="JADIML010000073">
    <property type="protein sequence ID" value="MBO8462763.1"/>
    <property type="molecule type" value="Genomic_DNA"/>
</dbReference>
<dbReference type="InterPro" id="IPR004843">
    <property type="entry name" value="Calcineurin-like_PHP"/>
</dbReference>
<dbReference type="Gene3D" id="3.60.21.10">
    <property type="match status" value="1"/>
</dbReference>
<dbReference type="Proteomes" id="UP000823618">
    <property type="component" value="Unassembled WGS sequence"/>
</dbReference>
<evidence type="ECO:0000259" key="2">
    <source>
        <dbReference type="Pfam" id="PF00149"/>
    </source>
</evidence>
<dbReference type="GO" id="GO:0004527">
    <property type="term" value="F:exonuclease activity"/>
    <property type="evidence" value="ECO:0007669"/>
    <property type="project" value="UniProtKB-KW"/>
</dbReference>
<dbReference type="Pfam" id="PF00149">
    <property type="entry name" value="Metallophos"/>
    <property type="match status" value="1"/>
</dbReference>
<organism evidence="3 4">
    <name type="scientific">Candidatus Scybalomonas excrementavium</name>
    <dbReference type="NCBI Taxonomy" id="2840943"/>
    <lineage>
        <taxon>Bacteria</taxon>
        <taxon>Bacillati</taxon>
        <taxon>Bacillota</taxon>
        <taxon>Clostridia</taxon>
        <taxon>Lachnospirales</taxon>
        <taxon>Lachnospiraceae</taxon>
        <taxon>Lachnospiraceae incertae sedis</taxon>
        <taxon>Candidatus Scybalomonas</taxon>
    </lineage>
</organism>
<keyword evidence="3" id="KW-0269">Exonuclease</keyword>
<dbReference type="AlphaFoldDB" id="A0A9D9I080"/>
<dbReference type="CDD" id="cd00840">
    <property type="entry name" value="MPP_Mre11_N"/>
    <property type="match status" value="1"/>
</dbReference>
<keyword evidence="1" id="KW-0378">Hydrolase</keyword>
<reference evidence="3" key="1">
    <citation type="submission" date="2020-10" db="EMBL/GenBank/DDBJ databases">
        <authorList>
            <person name="Gilroy R."/>
        </authorList>
    </citation>
    <scope>NUCLEOTIDE SEQUENCE</scope>
    <source>
        <strain evidence="3">E3-2379</strain>
    </source>
</reference>
<comment type="caution">
    <text evidence="3">The sequence shown here is derived from an EMBL/GenBank/DDBJ whole genome shotgun (WGS) entry which is preliminary data.</text>
</comment>
<accession>A0A9D9I080</accession>
<dbReference type="InterPro" id="IPR050535">
    <property type="entry name" value="DNA_Repair-Maintenance_Comp"/>
</dbReference>
<sequence length="349" mass="40700">MKFIHIADVHLGMMPERKKGLGMMRKKEIEETFQRVLLEAKQKKVDVLLISGDLYHHPPLLEDLKELNARLEALSPIKVVLIAGNHDCILENSPYERFEFANNVIFLKGKEIESVYVEELQTTFWGLSYHQKEITAPLYDDLRPQGQGYHILVAHGGDENHIPIQYEDLKWSGFDYIALGHIHKPQVLVEDFMNYSGSLEPLDYTERGEHGYFLGEITEDGQQVEFIRAAKRMYDQIYIQVDETETLYSLSKRVEQEIETRGRDNFYEIYLLGYTPLSGNIQFEALEQDYFITQVVDKTKKNYDLERLFEENRENILGQFIDKMRNSQDPMAKEAMEFGIEALLATKTE</sequence>
<dbReference type="SUPFAM" id="SSF56300">
    <property type="entry name" value="Metallo-dependent phosphatases"/>
    <property type="match status" value="1"/>
</dbReference>
<keyword evidence="3" id="KW-0540">Nuclease</keyword>
<gene>
    <name evidence="3" type="ORF">IAC13_02390</name>
</gene>
<evidence type="ECO:0000256" key="1">
    <source>
        <dbReference type="ARBA" id="ARBA00022801"/>
    </source>
</evidence>
<protein>
    <submittedName>
        <fullName evidence="3">DNA repair exonuclease</fullName>
    </submittedName>
</protein>
<evidence type="ECO:0000313" key="3">
    <source>
        <dbReference type="EMBL" id="MBO8462763.1"/>
    </source>
</evidence>
<feature type="domain" description="Calcineurin-like phosphoesterase" evidence="2">
    <location>
        <begin position="1"/>
        <end position="185"/>
    </location>
</feature>
<evidence type="ECO:0000313" key="4">
    <source>
        <dbReference type="Proteomes" id="UP000823618"/>
    </source>
</evidence>
<dbReference type="InterPro" id="IPR029052">
    <property type="entry name" value="Metallo-depent_PP-like"/>
</dbReference>
<proteinExistence type="predicted"/>
<reference evidence="3" key="2">
    <citation type="journal article" date="2021" name="PeerJ">
        <title>Extensive microbial diversity within the chicken gut microbiome revealed by metagenomics and culture.</title>
        <authorList>
            <person name="Gilroy R."/>
            <person name="Ravi A."/>
            <person name="Getino M."/>
            <person name="Pursley I."/>
            <person name="Horton D.L."/>
            <person name="Alikhan N.F."/>
            <person name="Baker D."/>
            <person name="Gharbi K."/>
            <person name="Hall N."/>
            <person name="Watson M."/>
            <person name="Adriaenssens E.M."/>
            <person name="Foster-Nyarko E."/>
            <person name="Jarju S."/>
            <person name="Secka A."/>
            <person name="Antonio M."/>
            <person name="Oren A."/>
            <person name="Chaudhuri R.R."/>
            <person name="La Ragione R."/>
            <person name="Hildebrand F."/>
            <person name="Pallen M.J."/>
        </authorList>
    </citation>
    <scope>NUCLEOTIDE SEQUENCE</scope>
    <source>
        <strain evidence="3">E3-2379</strain>
    </source>
</reference>
<dbReference type="PANTHER" id="PTHR30337">
    <property type="entry name" value="COMPONENT OF ATP-DEPENDENT DSDNA EXONUCLEASE"/>
    <property type="match status" value="1"/>
</dbReference>